<dbReference type="Proteomes" id="UP000609879">
    <property type="component" value="Unassembled WGS sequence"/>
</dbReference>
<dbReference type="InterPro" id="IPR050564">
    <property type="entry name" value="F420-G6PD/mer"/>
</dbReference>
<keyword evidence="1" id="KW-0560">Oxidoreductase</keyword>
<comment type="caution">
    <text evidence="3">The sequence shown here is derived from an EMBL/GenBank/DDBJ whole genome shotgun (WGS) entry which is preliminary data.</text>
</comment>
<dbReference type="PANTHER" id="PTHR43244">
    <property type="match status" value="1"/>
</dbReference>
<dbReference type="PANTHER" id="PTHR43244:SF1">
    <property type="entry name" value="5,10-METHYLENETETRAHYDROMETHANOPTERIN REDUCTASE"/>
    <property type="match status" value="1"/>
</dbReference>
<name>A0ABQ3YB82_9ACTN</name>
<sequence length="287" mass="30381">MTKIGFMFDRDRQPEELTGFAADVERLGADDLWVIEDLGWTGSISSAALALAATSRLRVGIGIAPVALRNPALLAMELGNLARVHEGRLVAGVGHGVPEWMRKVGADRDRKLALLEETVVGVRGLLDGETATLHGREVTLDGVSLVHPPRVVPPIVTGVVRPKSLELSGRVADGTILAEGAGPAEIAAAREHIERGRKAGDRPAHELIVFTYLRTDDFEVTRPMVEGQAAWLGVDPADVFSLIGPAAEIPGKIAALREAGADTIVLRPLGPDPLGQARTAMGVIAPR</sequence>
<accession>A0ABQ3YB82</accession>
<keyword evidence="4" id="KW-1185">Reference proteome</keyword>
<protein>
    <submittedName>
        <fullName evidence="3">Oxidoreductase</fullName>
    </submittedName>
</protein>
<dbReference type="CDD" id="cd01097">
    <property type="entry name" value="Tetrahydromethanopterin_reductase"/>
    <property type="match status" value="1"/>
</dbReference>
<dbReference type="Pfam" id="PF00296">
    <property type="entry name" value="Bac_luciferase"/>
    <property type="match status" value="1"/>
</dbReference>
<evidence type="ECO:0000313" key="3">
    <source>
        <dbReference type="EMBL" id="GID77221.1"/>
    </source>
</evidence>
<dbReference type="InterPro" id="IPR011251">
    <property type="entry name" value="Luciferase-like_dom"/>
</dbReference>
<dbReference type="EMBL" id="BOMI01000115">
    <property type="protein sequence ID" value="GID77221.1"/>
    <property type="molecule type" value="Genomic_DNA"/>
</dbReference>
<feature type="domain" description="Luciferase-like" evidence="2">
    <location>
        <begin position="13"/>
        <end position="232"/>
    </location>
</feature>
<evidence type="ECO:0000313" key="4">
    <source>
        <dbReference type="Proteomes" id="UP000609879"/>
    </source>
</evidence>
<dbReference type="RefSeq" id="WP_203770946.1">
    <property type="nucleotide sequence ID" value="NZ_BAAABO010000002.1"/>
</dbReference>
<reference evidence="3 4" key="1">
    <citation type="submission" date="2021-01" db="EMBL/GenBank/DDBJ databases">
        <title>Whole genome shotgun sequence of Actinoplanes deccanensis NBRC 13994.</title>
        <authorList>
            <person name="Komaki H."/>
            <person name="Tamura T."/>
        </authorList>
    </citation>
    <scope>NUCLEOTIDE SEQUENCE [LARGE SCALE GENOMIC DNA]</scope>
    <source>
        <strain evidence="3 4">NBRC 13994</strain>
    </source>
</reference>
<dbReference type="InterPro" id="IPR036661">
    <property type="entry name" value="Luciferase-like_sf"/>
</dbReference>
<gene>
    <name evidence="3" type="ORF">Ade02nite_58620</name>
</gene>
<dbReference type="Gene3D" id="3.20.20.30">
    <property type="entry name" value="Luciferase-like domain"/>
    <property type="match status" value="1"/>
</dbReference>
<organism evidence="3 4">
    <name type="scientific">Paractinoplanes deccanensis</name>
    <dbReference type="NCBI Taxonomy" id="113561"/>
    <lineage>
        <taxon>Bacteria</taxon>
        <taxon>Bacillati</taxon>
        <taxon>Actinomycetota</taxon>
        <taxon>Actinomycetes</taxon>
        <taxon>Micromonosporales</taxon>
        <taxon>Micromonosporaceae</taxon>
        <taxon>Paractinoplanes</taxon>
    </lineage>
</organism>
<dbReference type="SUPFAM" id="SSF51679">
    <property type="entry name" value="Bacterial luciferase-like"/>
    <property type="match status" value="1"/>
</dbReference>
<proteinExistence type="predicted"/>
<evidence type="ECO:0000256" key="1">
    <source>
        <dbReference type="ARBA" id="ARBA00023002"/>
    </source>
</evidence>
<evidence type="ECO:0000259" key="2">
    <source>
        <dbReference type="Pfam" id="PF00296"/>
    </source>
</evidence>